<gene>
    <name evidence="2" type="ORF">J42TS3_32200</name>
</gene>
<feature type="transmembrane region" description="Helical" evidence="1">
    <location>
        <begin position="298"/>
        <end position="315"/>
    </location>
</feature>
<dbReference type="Pfam" id="PF05975">
    <property type="entry name" value="EcsB"/>
    <property type="match status" value="1"/>
</dbReference>
<dbReference type="EMBL" id="BOSL01000010">
    <property type="protein sequence ID" value="GIP54185.1"/>
    <property type="molecule type" value="Genomic_DNA"/>
</dbReference>
<reference evidence="2 3" key="1">
    <citation type="submission" date="2021-03" db="EMBL/GenBank/DDBJ databases">
        <title>Antimicrobial resistance genes in bacteria isolated from Japanese honey, and their potential for conferring macrolide and lincosamide resistance in the American foulbrood pathogen Paenibacillus larvae.</title>
        <authorList>
            <person name="Okamoto M."/>
            <person name="Kumagai M."/>
            <person name="Kanamori H."/>
            <person name="Takamatsu D."/>
        </authorList>
    </citation>
    <scope>NUCLEOTIDE SEQUENCE [LARGE SCALE GENOMIC DNA]</scope>
    <source>
        <strain evidence="2 3">J42TS3</strain>
    </source>
</reference>
<dbReference type="Proteomes" id="UP000679992">
    <property type="component" value="Unassembled WGS sequence"/>
</dbReference>
<accession>A0ABQ4MDZ5</accession>
<evidence type="ECO:0000313" key="2">
    <source>
        <dbReference type="EMBL" id="GIP54185.1"/>
    </source>
</evidence>
<name>A0ABQ4MDZ5_9BACL</name>
<feature type="transmembrane region" description="Helical" evidence="1">
    <location>
        <begin position="179"/>
        <end position="197"/>
    </location>
</feature>
<protein>
    <recommendedName>
        <fullName evidence="4">ABC transporter permease</fullName>
    </recommendedName>
</protein>
<organism evidence="2 3">
    <name type="scientific">Paenibacillus vini</name>
    <dbReference type="NCBI Taxonomy" id="1476024"/>
    <lineage>
        <taxon>Bacteria</taxon>
        <taxon>Bacillati</taxon>
        <taxon>Bacillota</taxon>
        <taxon>Bacilli</taxon>
        <taxon>Bacillales</taxon>
        <taxon>Paenibacillaceae</taxon>
        <taxon>Paenibacillus</taxon>
    </lineage>
</organism>
<feature type="transmembrane region" description="Helical" evidence="1">
    <location>
        <begin position="147"/>
        <end position="167"/>
    </location>
</feature>
<keyword evidence="1" id="KW-0472">Membrane</keyword>
<feature type="transmembrane region" description="Helical" evidence="1">
    <location>
        <begin position="321"/>
        <end position="337"/>
    </location>
</feature>
<feature type="transmembrane region" description="Helical" evidence="1">
    <location>
        <begin position="392"/>
        <end position="413"/>
    </location>
</feature>
<proteinExistence type="predicted"/>
<feature type="transmembrane region" description="Helical" evidence="1">
    <location>
        <begin position="111"/>
        <end position="135"/>
    </location>
</feature>
<sequence length="423" mass="47468">MFRITAEMNVRRLLLRRWADHWGKQLAILRYTFDGIVLLYLGIPGLLLLGRGYFGLWREELPLWLQSLPLTALSGLLLILIYAFGGLVLYIEAADVLFLKQRPRWLKGMMIGGTLSSMLGSFTAIGACFVLIAPLLSRVYDMGLPDILVLLAVTCGFKTVHLLLSNLINVRWSGWRQMVLKSIAFSVLGGSFTLWMLRGMGSPAASAATLILCISLALLLAWIRFFRLRGRFDAEIREDERQKTSLTGMLLSGAVDRPPAVRTRPWLFRRGGRLLRSSKPEDRIAETAFKSFFRGPELKLYGQFTLFSCIAVYFPAYPVNLIVYAALLVLLVYWLNGHRRSFFIRDLMDILPVAEHTEYRCATQLMALLLYPAVVVITCVLGAALLQAWWGALVGIPAGLLIARVAGTMSRLFPSGYRRTGSL</sequence>
<keyword evidence="1" id="KW-1133">Transmembrane helix</keyword>
<evidence type="ECO:0000256" key="1">
    <source>
        <dbReference type="SAM" id="Phobius"/>
    </source>
</evidence>
<feature type="transmembrane region" description="Helical" evidence="1">
    <location>
        <begin position="70"/>
        <end position="91"/>
    </location>
</feature>
<evidence type="ECO:0008006" key="4">
    <source>
        <dbReference type="Google" id="ProtNLM"/>
    </source>
</evidence>
<comment type="caution">
    <text evidence="2">The sequence shown here is derived from an EMBL/GenBank/DDBJ whole genome shotgun (WGS) entry which is preliminary data.</text>
</comment>
<dbReference type="RefSeq" id="WP_213655542.1">
    <property type="nucleotide sequence ID" value="NZ_BOSL01000010.1"/>
</dbReference>
<keyword evidence="1" id="KW-0812">Transmembrane</keyword>
<feature type="transmembrane region" description="Helical" evidence="1">
    <location>
        <begin position="31"/>
        <end position="50"/>
    </location>
</feature>
<dbReference type="InterPro" id="IPR010288">
    <property type="entry name" value="EcsB_ABC"/>
</dbReference>
<evidence type="ECO:0000313" key="3">
    <source>
        <dbReference type="Proteomes" id="UP000679992"/>
    </source>
</evidence>
<keyword evidence="3" id="KW-1185">Reference proteome</keyword>
<feature type="transmembrane region" description="Helical" evidence="1">
    <location>
        <begin position="203"/>
        <end position="223"/>
    </location>
</feature>
<feature type="transmembrane region" description="Helical" evidence="1">
    <location>
        <begin position="365"/>
        <end position="386"/>
    </location>
</feature>